<comment type="caution">
    <text evidence="4">The sequence shown here is derived from an EMBL/GenBank/DDBJ whole genome shotgun (WGS) entry which is preliminary data.</text>
</comment>
<keyword evidence="2" id="KW-0472">Membrane</keyword>
<dbReference type="Gene3D" id="3.40.710.10">
    <property type="entry name" value="DD-peptidase/beta-lactamase superfamily"/>
    <property type="match status" value="1"/>
</dbReference>
<evidence type="ECO:0000259" key="3">
    <source>
        <dbReference type="Pfam" id="PF00144"/>
    </source>
</evidence>
<sequence>MLTQLKVEAENQSFSGTILVKRNNHSIIESFGYANKAEKLKNTHATRYGIASGSKLFTSIAIFQLIERGFVTLETKISDCLTFNFPHFDDEISIKHLLTHTSGIPDYFDESVMDDFEELWINTPMYRIRKLVDSLPLFQYKTMKETPGSLFRYNNSGYILLGLIIEQVSGQPFSDYVTEHILTPVGMKDSGYFELDALPGRTALGYIEKEDGSYRTNLYSVPVKGGADGGIFVTVADMEKLWRQLYHGDLLSKKMRNVLLSPQVQIEEDLYYSYCSYMEVPDEKPSLFIFMGYDPGVNYRMTHFVKSDTTVIVCSNHSDGAFNLLKAVEETLANEV</sequence>
<dbReference type="PANTHER" id="PTHR46825">
    <property type="entry name" value="D-ALANYL-D-ALANINE-CARBOXYPEPTIDASE/ENDOPEPTIDASE AMPH"/>
    <property type="match status" value="1"/>
</dbReference>
<dbReference type="SUPFAM" id="SSF56601">
    <property type="entry name" value="beta-lactamase/transpeptidase-like"/>
    <property type="match status" value="1"/>
</dbReference>
<gene>
    <name evidence="4" type="ORF">JOC54_003294</name>
</gene>
<feature type="domain" description="Beta-lactamase-related" evidence="3">
    <location>
        <begin position="18"/>
        <end position="259"/>
    </location>
</feature>
<reference evidence="4" key="1">
    <citation type="submission" date="2021-01" db="EMBL/GenBank/DDBJ databases">
        <title>Genomic Encyclopedia of Type Strains, Phase IV (KMG-IV): sequencing the most valuable type-strain genomes for metagenomic binning, comparative biology and taxonomic classification.</title>
        <authorList>
            <person name="Goeker M."/>
        </authorList>
    </citation>
    <scope>NUCLEOTIDE SEQUENCE</scope>
    <source>
        <strain evidence="4">DSM 21943</strain>
    </source>
</reference>
<name>A0ABS2SX00_9BACI</name>
<dbReference type="PANTHER" id="PTHR46825:SF11">
    <property type="entry name" value="PENICILLIN-BINDING PROTEIN 4"/>
    <property type="match status" value="1"/>
</dbReference>
<evidence type="ECO:0000256" key="2">
    <source>
        <dbReference type="ARBA" id="ARBA00023136"/>
    </source>
</evidence>
<dbReference type="InterPro" id="IPR050491">
    <property type="entry name" value="AmpC-like"/>
</dbReference>
<evidence type="ECO:0000313" key="5">
    <source>
        <dbReference type="Proteomes" id="UP001179280"/>
    </source>
</evidence>
<accession>A0ABS2SX00</accession>
<evidence type="ECO:0000313" key="4">
    <source>
        <dbReference type="EMBL" id="MBM7840014.1"/>
    </source>
</evidence>
<comment type="subcellular location">
    <subcellularLocation>
        <location evidence="1">Membrane</location>
    </subcellularLocation>
</comment>
<keyword evidence="5" id="KW-1185">Reference proteome</keyword>
<dbReference type="InterPro" id="IPR001466">
    <property type="entry name" value="Beta-lactam-related"/>
</dbReference>
<dbReference type="EMBL" id="JAFBCV010000011">
    <property type="protein sequence ID" value="MBM7840014.1"/>
    <property type="molecule type" value="Genomic_DNA"/>
</dbReference>
<organism evidence="4 5">
    <name type="scientific">Shouchella xiaoxiensis</name>
    <dbReference type="NCBI Taxonomy" id="766895"/>
    <lineage>
        <taxon>Bacteria</taxon>
        <taxon>Bacillati</taxon>
        <taxon>Bacillota</taxon>
        <taxon>Bacilli</taxon>
        <taxon>Bacillales</taxon>
        <taxon>Bacillaceae</taxon>
        <taxon>Shouchella</taxon>
    </lineage>
</organism>
<proteinExistence type="predicted"/>
<protein>
    <submittedName>
        <fullName evidence="4">CubicO group peptidase (Beta-lactamase class C family)</fullName>
    </submittedName>
</protein>
<dbReference type="Proteomes" id="UP001179280">
    <property type="component" value="Unassembled WGS sequence"/>
</dbReference>
<evidence type="ECO:0000256" key="1">
    <source>
        <dbReference type="ARBA" id="ARBA00004370"/>
    </source>
</evidence>
<dbReference type="InterPro" id="IPR012338">
    <property type="entry name" value="Beta-lactam/transpept-like"/>
</dbReference>
<dbReference type="RefSeq" id="WP_204467418.1">
    <property type="nucleotide sequence ID" value="NZ_JAFBCV010000011.1"/>
</dbReference>
<dbReference type="Pfam" id="PF00144">
    <property type="entry name" value="Beta-lactamase"/>
    <property type="match status" value="1"/>
</dbReference>